<dbReference type="InterPro" id="IPR001878">
    <property type="entry name" value="Znf_CCHC"/>
</dbReference>
<feature type="domain" description="CCHC-type" evidence="6">
    <location>
        <begin position="839"/>
        <end position="854"/>
    </location>
</feature>
<dbReference type="Pfam" id="PF03108">
    <property type="entry name" value="DBD_Tnp_Mut"/>
    <property type="match status" value="1"/>
</dbReference>
<dbReference type="PROSITE" id="PS50966">
    <property type="entry name" value="ZF_SWIM"/>
    <property type="match status" value="1"/>
</dbReference>
<feature type="region of interest" description="Disordered" evidence="5">
    <location>
        <begin position="170"/>
        <end position="231"/>
    </location>
</feature>
<feature type="region of interest" description="Disordered" evidence="5">
    <location>
        <begin position="822"/>
        <end position="859"/>
    </location>
</feature>
<keyword evidence="3" id="KW-0862">Zinc</keyword>
<dbReference type="AlphaFoldDB" id="A0AAV2DP08"/>
<evidence type="ECO:0000259" key="6">
    <source>
        <dbReference type="PROSITE" id="PS50158"/>
    </source>
</evidence>
<dbReference type="SMART" id="SM00575">
    <property type="entry name" value="ZnF_PMZ"/>
    <property type="match status" value="1"/>
</dbReference>
<keyword evidence="2 4" id="KW-0863">Zinc-finger</keyword>
<evidence type="ECO:0000259" key="7">
    <source>
        <dbReference type="PROSITE" id="PS50966"/>
    </source>
</evidence>
<evidence type="ECO:0000256" key="5">
    <source>
        <dbReference type="SAM" id="MobiDB-lite"/>
    </source>
</evidence>
<accession>A0AAV2DP08</accession>
<dbReference type="InterPro" id="IPR006564">
    <property type="entry name" value="Znf_PMZ"/>
</dbReference>
<sequence>MLKIESRFNFQELYDLCAERVCTSGQTRLGKITYRYPDMSAGGVVFQEVVINDDDAVMMMLQFLSDNQVRLAEVYVETEALGESHSHQYSYDDGFAGGYEWGGSSSNYQGGGYTGGYGEGGGSINYGGSSSAGWDQYSQPPKPAPFVEADGVQWPAWGPEWYGIENTIRSGRTSHEREDDVGDRGHVDPSSSSYPFESSDEDTEEDLISVSEEEEDTDDNEDEAAFREAPTPYYTQVPTQFLHSQNDPPDFVPMPVYNPTANLEVGMAFTSKDAVQDAFTEEALRRNFEWKVKYSDSKQLHVICKHDAEGCTWQLRAANMKRKGAWVILKAETIHTCSSSILSQDHRQLKAKKVGRTIKHLIEAQPDIKVKAIMAEVKDRHSYTIRYKKAWHGKQKAMAEVYGDWEDSYALLPRLMGAMEESNPGTVFVPVYNNVYTEDQVRVQDKLMFHRLFWAFKPCIDGFGFCIPVIQVDGTFLTGKYRGCLLIATGVDGNRRIFPLAFALVEGENSLSWAWFFDQLHEHVTQREDITIISDRHAGIRNAVGGFPDEWGWRWRWCIRHWLANFQHKFGKKKDIKNLLWNAAVAHQPKKYEQIMKTIRQTHRAGAVWAEGQELPMWTFHMDNGARWGIATTNHGESINNVYKGLRAMPISVIVEMSYWKVNEWRVARLQLAIGRELQGHSIAHDVFAQMQKNDEKSSKHKVVLFNRSEGIFAVETGIWGGGRRGHNRQTVKLHYELGECSCQKYQNERIPCSHAMAVAKSITMNRNSLVSPYYTEQAIRNSYHAALSPMPDEAYWPIYAGKLIIPPLHLKRTKGRPRVERIHNEMDQVERTRRGPKRCSKCRQPGHDKRRCPGQPST</sequence>
<evidence type="ECO:0000256" key="2">
    <source>
        <dbReference type="ARBA" id="ARBA00022771"/>
    </source>
</evidence>
<feature type="compositionally biased region" description="Basic and acidic residues" evidence="5">
    <location>
        <begin position="822"/>
        <end position="834"/>
    </location>
</feature>
<evidence type="ECO:0000256" key="3">
    <source>
        <dbReference type="ARBA" id="ARBA00022833"/>
    </source>
</evidence>
<keyword evidence="9" id="KW-1185">Reference proteome</keyword>
<feature type="compositionally biased region" description="Acidic residues" evidence="5">
    <location>
        <begin position="198"/>
        <end position="223"/>
    </location>
</feature>
<proteinExistence type="predicted"/>
<evidence type="ECO:0000313" key="9">
    <source>
        <dbReference type="Proteomes" id="UP001497516"/>
    </source>
</evidence>
<name>A0AAV2DP08_9ROSI</name>
<evidence type="ECO:0008006" key="10">
    <source>
        <dbReference type="Google" id="ProtNLM"/>
    </source>
</evidence>
<dbReference type="PROSITE" id="PS50158">
    <property type="entry name" value="ZF_CCHC"/>
    <property type="match status" value="1"/>
</dbReference>
<keyword evidence="1" id="KW-0479">Metal-binding</keyword>
<dbReference type="Pfam" id="PF04434">
    <property type="entry name" value="SWIM"/>
    <property type="match status" value="1"/>
</dbReference>
<reference evidence="8 9" key="1">
    <citation type="submission" date="2024-04" db="EMBL/GenBank/DDBJ databases">
        <authorList>
            <person name="Fracassetti M."/>
        </authorList>
    </citation>
    <scope>NUCLEOTIDE SEQUENCE [LARGE SCALE GENOMIC DNA]</scope>
</reference>
<protein>
    <recommendedName>
        <fullName evidence="10">SWIM-type domain-containing protein</fullName>
    </recommendedName>
</protein>
<evidence type="ECO:0000313" key="8">
    <source>
        <dbReference type="EMBL" id="CAL1374839.1"/>
    </source>
</evidence>
<evidence type="ECO:0000256" key="4">
    <source>
        <dbReference type="PROSITE-ProRule" id="PRU00047"/>
    </source>
</evidence>
<feature type="compositionally biased region" description="Low complexity" evidence="5">
    <location>
        <begin position="188"/>
        <end position="197"/>
    </location>
</feature>
<dbReference type="GO" id="GO:0003676">
    <property type="term" value="F:nucleic acid binding"/>
    <property type="evidence" value="ECO:0007669"/>
    <property type="project" value="InterPro"/>
</dbReference>
<organism evidence="8 9">
    <name type="scientific">Linum trigynum</name>
    <dbReference type="NCBI Taxonomy" id="586398"/>
    <lineage>
        <taxon>Eukaryota</taxon>
        <taxon>Viridiplantae</taxon>
        <taxon>Streptophyta</taxon>
        <taxon>Embryophyta</taxon>
        <taxon>Tracheophyta</taxon>
        <taxon>Spermatophyta</taxon>
        <taxon>Magnoliopsida</taxon>
        <taxon>eudicotyledons</taxon>
        <taxon>Gunneridae</taxon>
        <taxon>Pentapetalae</taxon>
        <taxon>rosids</taxon>
        <taxon>fabids</taxon>
        <taxon>Malpighiales</taxon>
        <taxon>Linaceae</taxon>
        <taxon>Linum</taxon>
    </lineage>
</organism>
<feature type="domain" description="SWIM-type" evidence="7">
    <location>
        <begin position="730"/>
        <end position="764"/>
    </location>
</feature>
<gene>
    <name evidence="8" type="ORF">LTRI10_LOCUS16678</name>
</gene>
<dbReference type="GO" id="GO:0008270">
    <property type="term" value="F:zinc ion binding"/>
    <property type="evidence" value="ECO:0007669"/>
    <property type="project" value="UniProtKB-KW"/>
</dbReference>
<dbReference type="InterPro" id="IPR018289">
    <property type="entry name" value="MULE_transposase_dom"/>
</dbReference>
<feature type="compositionally biased region" description="Basic and acidic residues" evidence="5">
    <location>
        <begin position="173"/>
        <end position="187"/>
    </location>
</feature>
<dbReference type="PANTHER" id="PTHR31973:SF195">
    <property type="entry name" value="MUDR FAMILY TRANSPOSASE"/>
    <property type="match status" value="1"/>
</dbReference>
<dbReference type="Proteomes" id="UP001497516">
    <property type="component" value="Chromosome 3"/>
</dbReference>
<dbReference type="InterPro" id="IPR007527">
    <property type="entry name" value="Znf_SWIM"/>
</dbReference>
<dbReference type="Pfam" id="PF10551">
    <property type="entry name" value="MULE"/>
    <property type="match status" value="1"/>
</dbReference>
<dbReference type="EMBL" id="OZ034816">
    <property type="protein sequence ID" value="CAL1374839.1"/>
    <property type="molecule type" value="Genomic_DNA"/>
</dbReference>
<evidence type="ECO:0000256" key="1">
    <source>
        <dbReference type="ARBA" id="ARBA00022723"/>
    </source>
</evidence>
<dbReference type="InterPro" id="IPR004332">
    <property type="entry name" value="Transposase_MuDR"/>
</dbReference>
<dbReference type="PANTHER" id="PTHR31973">
    <property type="entry name" value="POLYPROTEIN, PUTATIVE-RELATED"/>
    <property type="match status" value="1"/>
</dbReference>